<dbReference type="AlphaFoldDB" id="A0A645FZY8"/>
<sequence length="190" mass="21252">MIAIIAILASMLLPVLNQARAKGQASHCSNEFKQLGVAFSLYREQYGDFLMPHKEVVNGVSRTWYATMIEAKLWGASGERAGCPVARSAEDLNGPVAGMGMNASYFWMYQKMNRIRQPSVLILGGDMYGWISGWGFKDIHCSNLGKGGYPAFRHTRRANFVFLDGHVDTWGEARFPADCWTRPAFDCLYP</sequence>
<comment type="caution">
    <text evidence="1">The sequence shown here is derived from an EMBL/GenBank/DDBJ whole genome shotgun (WGS) entry which is preliminary data.</text>
</comment>
<evidence type="ECO:0000313" key="1">
    <source>
        <dbReference type="EMBL" id="MPN19210.1"/>
    </source>
</evidence>
<dbReference type="SUPFAM" id="SSF54523">
    <property type="entry name" value="Pili subunits"/>
    <property type="match status" value="1"/>
</dbReference>
<proteinExistence type="predicted"/>
<protein>
    <recommendedName>
        <fullName evidence="2">Type II secretion system protein G</fullName>
    </recommendedName>
</protein>
<name>A0A645FZY8_9ZZZZ</name>
<reference evidence="1" key="1">
    <citation type="submission" date="2019-08" db="EMBL/GenBank/DDBJ databases">
        <authorList>
            <person name="Kucharzyk K."/>
            <person name="Murdoch R.W."/>
            <person name="Higgins S."/>
            <person name="Loffler F."/>
        </authorList>
    </citation>
    <scope>NUCLEOTIDE SEQUENCE</scope>
</reference>
<dbReference type="EMBL" id="VSSQ01066722">
    <property type="protein sequence ID" value="MPN19210.1"/>
    <property type="molecule type" value="Genomic_DNA"/>
</dbReference>
<dbReference type="Gene3D" id="3.30.700.10">
    <property type="entry name" value="Glycoprotein, Type 4 Pilin"/>
    <property type="match status" value="1"/>
</dbReference>
<organism evidence="1">
    <name type="scientific">bioreactor metagenome</name>
    <dbReference type="NCBI Taxonomy" id="1076179"/>
    <lineage>
        <taxon>unclassified sequences</taxon>
        <taxon>metagenomes</taxon>
        <taxon>ecological metagenomes</taxon>
    </lineage>
</organism>
<evidence type="ECO:0008006" key="2">
    <source>
        <dbReference type="Google" id="ProtNLM"/>
    </source>
</evidence>
<gene>
    <name evidence="1" type="ORF">SDC9_166576</name>
</gene>
<accession>A0A645FZY8</accession>
<dbReference type="InterPro" id="IPR045584">
    <property type="entry name" value="Pilin-like"/>
</dbReference>